<dbReference type="OrthoDB" id="103819at2759"/>
<protein>
    <recommendedName>
        <fullName evidence="2">Xylanolytic transcriptional activator regulatory domain-containing protein</fullName>
    </recommendedName>
</protein>
<dbReference type="InterPro" id="IPR050987">
    <property type="entry name" value="AtrR-like"/>
</dbReference>
<keyword evidence="1" id="KW-0539">Nucleus</keyword>
<dbReference type="CDD" id="cd12148">
    <property type="entry name" value="fungal_TF_MHR"/>
    <property type="match status" value="1"/>
</dbReference>
<dbReference type="PANTHER" id="PTHR46910">
    <property type="entry name" value="TRANSCRIPTION FACTOR PDR1"/>
    <property type="match status" value="1"/>
</dbReference>
<name>A0A9N9ZL64_9HYPO</name>
<dbReference type="SMART" id="SM00906">
    <property type="entry name" value="Fungal_trans"/>
    <property type="match status" value="1"/>
</dbReference>
<comment type="caution">
    <text evidence="3">The sequence shown here is derived from an EMBL/GenBank/DDBJ whole genome shotgun (WGS) entry which is preliminary data.</text>
</comment>
<evidence type="ECO:0000313" key="3">
    <source>
        <dbReference type="EMBL" id="CAH0057298.1"/>
    </source>
</evidence>
<reference evidence="3 4" key="2">
    <citation type="submission" date="2021-10" db="EMBL/GenBank/DDBJ databases">
        <authorList>
            <person name="Piombo E."/>
        </authorList>
    </citation>
    <scope>NUCLEOTIDE SEQUENCE [LARGE SCALE GENOMIC DNA]</scope>
</reference>
<evidence type="ECO:0000259" key="2">
    <source>
        <dbReference type="SMART" id="SM00906"/>
    </source>
</evidence>
<keyword evidence="4" id="KW-1185">Reference proteome</keyword>
<gene>
    <name evidence="3" type="ORF">CSOL1703_00007073</name>
</gene>
<dbReference type="GO" id="GO:0003677">
    <property type="term" value="F:DNA binding"/>
    <property type="evidence" value="ECO:0007669"/>
    <property type="project" value="InterPro"/>
</dbReference>
<dbReference type="Pfam" id="PF04082">
    <property type="entry name" value="Fungal_trans"/>
    <property type="match status" value="1"/>
</dbReference>
<dbReference type="Proteomes" id="UP000775872">
    <property type="component" value="Unassembled WGS sequence"/>
</dbReference>
<accession>A0A9N9ZL64</accession>
<feature type="domain" description="Xylanolytic transcriptional activator regulatory" evidence="2">
    <location>
        <begin position="285"/>
        <end position="360"/>
    </location>
</feature>
<dbReference type="EMBL" id="CABFOC020000074">
    <property type="protein sequence ID" value="CAH0057298.1"/>
    <property type="molecule type" value="Genomic_DNA"/>
</dbReference>
<dbReference type="PANTHER" id="PTHR46910:SF5">
    <property type="entry name" value="ZN(II)2CYS6 TRANSCRIPTION FACTOR (EUROFUNG)"/>
    <property type="match status" value="1"/>
</dbReference>
<dbReference type="GO" id="GO:0008270">
    <property type="term" value="F:zinc ion binding"/>
    <property type="evidence" value="ECO:0007669"/>
    <property type="project" value="InterPro"/>
</dbReference>
<evidence type="ECO:0000313" key="4">
    <source>
        <dbReference type="Proteomes" id="UP000775872"/>
    </source>
</evidence>
<dbReference type="GO" id="GO:0006351">
    <property type="term" value="P:DNA-templated transcription"/>
    <property type="evidence" value="ECO:0007669"/>
    <property type="project" value="InterPro"/>
</dbReference>
<sequence>MDTSEVVNGTSQARLAIPRRSSIALLELCFGKIKFEKKINDISKGVDAIQAFLETTHRPPPAAENRTDRSLISVDNQLETVKHESQGASLCAPGSDTHWDHSAHIIDFIKTFVEHIEPAYVGTDGGKVVLSLKTLLKSLENPKNLVIPKAMAPAPGGSSEMPPLAASVEILRWAQAHQTNATVSRMSHVLPLERFADICRKVYFAIDDFNEIDFILSNGYMYYIFCEHAAGSGREDYLEYGKLCEKNMFKGFQRLPLLLPSSMEVIAALTLGAFNAVENSKASLAWSFISVASTQCQTLGYHRSPPGRSRGTINSLRASQERLFWSVYKLDKGLSLRFGRAPNILDTEITLPFEQDLPRPVRVARIQGNVYEQLYSPAAISVANNSTRIHHAEQLAEQLRSLIAETYTELNAVEASDEPVVSLDPLRDYHLQCDLVCLTSLLTLILRAVPLPLEPLDGSINNYVTAAREVFDIHHKCMLGIKKRGIGCSMNRKYINWAIVNTPFVPFTILFTRVIQFHDVADLARLKRFTDSLCPDSAGSESITHPHQLYDLLCQAAQLYMRTNALYPSDTFSSLNEDPFQAAESSLVDNSIEMAMEHGKGLEENISHFDNLDDWFQGNQQLMSLLEDAPF</sequence>
<organism evidence="3 4">
    <name type="scientific">Clonostachys solani</name>
    <dbReference type="NCBI Taxonomy" id="160281"/>
    <lineage>
        <taxon>Eukaryota</taxon>
        <taxon>Fungi</taxon>
        <taxon>Dikarya</taxon>
        <taxon>Ascomycota</taxon>
        <taxon>Pezizomycotina</taxon>
        <taxon>Sordariomycetes</taxon>
        <taxon>Hypocreomycetidae</taxon>
        <taxon>Hypocreales</taxon>
        <taxon>Bionectriaceae</taxon>
        <taxon>Clonostachys</taxon>
    </lineage>
</organism>
<proteinExistence type="predicted"/>
<dbReference type="AlphaFoldDB" id="A0A9N9ZL64"/>
<evidence type="ECO:0000256" key="1">
    <source>
        <dbReference type="ARBA" id="ARBA00023242"/>
    </source>
</evidence>
<reference evidence="4" key="1">
    <citation type="submission" date="2019-06" db="EMBL/GenBank/DDBJ databases">
        <authorList>
            <person name="Broberg M."/>
        </authorList>
    </citation>
    <scope>NUCLEOTIDE SEQUENCE [LARGE SCALE GENOMIC DNA]</scope>
</reference>
<dbReference type="GO" id="GO:0003700">
    <property type="term" value="F:DNA-binding transcription factor activity"/>
    <property type="evidence" value="ECO:0007669"/>
    <property type="project" value="InterPro"/>
</dbReference>
<dbReference type="InterPro" id="IPR007219">
    <property type="entry name" value="XnlR_reg_dom"/>
</dbReference>